<dbReference type="Pfam" id="PF05751">
    <property type="entry name" value="FixH"/>
    <property type="match status" value="1"/>
</dbReference>
<proteinExistence type="predicted"/>
<dbReference type="PIRSF" id="PIRSF011386">
    <property type="entry name" value="FixH"/>
    <property type="match status" value="1"/>
</dbReference>
<reference evidence="2 3" key="1">
    <citation type="submission" date="2021-04" db="EMBL/GenBank/DDBJ databases">
        <authorList>
            <person name="Pira H."/>
            <person name="Risdian C."/>
            <person name="Wink J."/>
        </authorList>
    </citation>
    <scope>NUCLEOTIDE SEQUENCE [LARGE SCALE GENOMIC DNA]</scope>
    <source>
        <strain evidence="2 3">WHA3</strain>
    </source>
</reference>
<keyword evidence="1" id="KW-0812">Transmembrane</keyword>
<accession>A0ABS6SHT0</accession>
<keyword evidence="1" id="KW-0472">Membrane</keyword>
<name>A0ABS6SHT0_9SPHN</name>
<keyword evidence="3" id="KW-1185">Reference proteome</keyword>
<dbReference type="InterPro" id="IPR008620">
    <property type="entry name" value="FixH"/>
</dbReference>
<organism evidence="2 3">
    <name type="scientific">Pacificimonas pallii</name>
    <dbReference type="NCBI Taxonomy" id="2827236"/>
    <lineage>
        <taxon>Bacteria</taxon>
        <taxon>Pseudomonadati</taxon>
        <taxon>Pseudomonadota</taxon>
        <taxon>Alphaproteobacteria</taxon>
        <taxon>Sphingomonadales</taxon>
        <taxon>Sphingosinicellaceae</taxon>
        <taxon>Pacificimonas</taxon>
    </lineage>
</organism>
<dbReference type="EMBL" id="JAGSPA010000003">
    <property type="protein sequence ID" value="MBV7257417.1"/>
    <property type="molecule type" value="Genomic_DNA"/>
</dbReference>
<feature type="transmembrane region" description="Helical" evidence="1">
    <location>
        <begin position="12"/>
        <end position="33"/>
    </location>
</feature>
<dbReference type="Proteomes" id="UP000722336">
    <property type="component" value="Unassembled WGS sequence"/>
</dbReference>
<sequence length="149" mass="16504">MTRKFTGRHMFIILVLFFGTVIVVNLIMARFAIGTFGGTVVDNSYVASQNYNQWLEEGRSAQALGWTLTGERAETGAFVVTLVDGTGPLKDVELSGTAEHPLGQSEDRVLSFTKLSPGIFTAPLPEGRWKVRLRAERPGQEYRAIRTIE</sequence>
<gene>
    <name evidence="2" type="ORF">KCG44_11535</name>
</gene>
<dbReference type="InterPro" id="IPR018037">
    <property type="entry name" value="FixH_proteobacterial"/>
</dbReference>
<protein>
    <submittedName>
        <fullName evidence="2">FixH family protein</fullName>
    </submittedName>
</protein>
<dbReference type="RefSeq" id="WP_218446228.1">
    <property type="nucleotide sequence ID" value="NZ_JAGSPA010000003.1"/>
</dbReference>
<comment type="caution">
    <text evidence="2">The sequence shown here is derived from an EMBL/GenBank/DDBJ whole genome shotgun (WGS) entry which is preliminary data.</text>
</comment>
<keyword evidence="1" id="KW-1133">Transmembrane helix</keyword>
<evidence type="ECO:0000313" key="3">
    <source>
        <dbReference type="Proteomes" id="UP000722336"/>
    </source>
</evidence>
<evidence type="ECO:0000256" key="1">
    <source>
        <dbReference type="SAM" id="Phobius"/>
    </source>
</evidence>
<evidence type="ECO:0000313" key="2">
    <source>
        <dbReference type="EMBL" id="MBV7257417.1"/>
    </source>
</evidence>